<keyword evidence="12" id="KW-1185">Reference proteome</keyword>
<evidence type="ECO:0000256" key="11">
    <source>
        <dbReference type="RuleBase" id="RU363127"/>
    </source>
</evidence>
<evidence type="ECO:0000256" key="10">
    <source>
        <dbReference type="ARBA" id="ARBA00047979"/>
    </source>
</evidence>
<accession>A0ABM1TIB3</accession>
<dbReference type="PANTHER" id="PTHR10896:SF50">
    <property type="entry name" value="GALACTOSYLGALACTOSYLXYLOSYLPROTEIN 3-BETA-GLUCURONOSYLTRANSFERASE P"/>
    <property type="match status" value="1"/>
</dbReference>
<evidence type="ECO:0000256" key="3">
    <source>
        <dbReference type="ARBA" id="ARBA00012641"/>
    </source>
</evidence>
<keyword evidence="4 11" id="KW-0808">Transferase</keyword>
<comment type="catalytic activity">
    <reaction evidence="10 11">
        <text>3-O-(beta-D-galactosyl-(1-&gt;3)-beta-D-galactosyl-(1-&gt;4)-beta-D-xylosyl)-L-seryl-[protein] + UDP-alpha-D-glucuronate = 3-O-(beta-D-GlcA-(1-&gt;3)-beta-D-Gal-(1-&gt;3)-beta-D-Gal-(1-&gt;4)-beta-D-Xyl)-L-seryl-[protein] + UDP + H(+)</text>
        <dbReference type="Rhea" id="RHEA:24168"/>
        <dbReference type="Rhea" id="RHEA-COMP:12571"/>
        <dbReference type="Rhea" id="RHEA-COMP:12573"/>
        <dbReference type="ChEBI" id="CHEBI:15378"/>
        <dbReference type="ChEBI" id="CHEBI:58052"/>
        <dbReference type="ChEBI" id="CHEBI:58223"/>
        <dbReference type="ChEBI" id="CHEBI:132090"/>
        <dbReference type="ChEBI" id="CHEBI:132093"/>
        <dbReference type="EC" id="2.4.1.135"/>
    </reaction>
</comment>
<dbReference type="EC" id="2.4.1.135" evidence="3 11"/>
<gene>
    <name evidence="13" type="primary">LOC111088828</name>
</gene>
<evidence type="ECO:0000256" key="7">
    <source>
        <dbReference type="ARBA" id="ARBA00022989"/>
    </source>
</evidence>
<feature type="non-terminal residue" evidence="13">
    <location>
        <position position="145"/>
    </location>
</feature>
<evidence type="ECO:0000256" key="5">
    <source>
        <dbReference type="ARBA" id="ARBA00022692"/>
    </source>
</evidence>
<keyword evidence="6 11" id="KW-0735">Signal-anchor</keyword>
<comment type="similarity">
    <text evidence="2 11">Belongs to the glycosyltransferase 43 family.</text>
</comment>
<proteinExistence type="inferred from homology"/>
<keyword evidence="11" id="KW-0464">Manganese</keyword>
<keyword evidence="9" id="KW-0325">Glycoprotein</keyword>
<name>A0ABM1TIB3_LIMPO</name>
<dbReference type="InterPro" id="IPR029044">
    <property type="entry name" value="Nucleotide-diphossugar_trans"/>
</dbReference>
<evidence type="ECO:0000313" key="13">
    <source>
        <dbReference type="RefSeq" id="XP_022255619.1"/>
    </source>
</evidence>
<evidence type="ECO:0000256" key="9">
    <source>
        <dbReference type="ARBA" id="ARBA00023180"/>
    </source>
</evidence>
<keyword evidence="5" id="KW-0812">Transmembrane</keyword>
<comment type="cofactor">
    <cofactor evidence="11">
        <name>Mn(2+)</name>
        <dbReference type="ChEBI" id="CHEBI:29035"/>
    </cofactor>
</comment>
<organism evidence="12 13">
    <name type="scientific">Limulus polyphemus</name>
    <name type="common">Atlantic horseshoe crab</name>
    <dbReference type="NCBI Taxonomy" id="6850"/>
    <lineage>
        <taxon>Eukaryota</taxon>
        <taxon>Metazoa</taxon>
        <taxon>Ecdysozoa</taxon>
        <taxon>Arthropoda</taxon>
        <taxon>Chelicerata</taxon>
        <taxon>Merostomata</taxon>
        <taxon>Xiphosura</taxon>
        <taxon>Limulidae</taxon>
        <taxon>Limulus</taxon>
    </lineage>
</organism>
<keyword evidence="11" id="KW-0333">Golgi apparatus</keyword>
<evidence type="ECO:0000256" key="6">
    <source>
        <dbReference type="ARBA" id="ARBA00022968"/>
    </source>
</evidence>
<dbReference type="PANTHER" id="PTHR10896">
    <property type="entry name" value="GALACTOSYLGALACTOSYLXYLOSYLPROTEIN 3-BETA-GLUCURONOSYLTRANSFERASE BETA-1,3-GLUCURONYLTRANSFERASE"/>
    <property type="match status" value="1"/>
</dbReference>
<sequence length="145" mass="16240">MGKVPGFGVCPRLQAPENVIPVPEKGKPENEVQKIRWTKKVSVWPVGFASRMYAIGSPIVQNGNVVGFHDGFRGNEDQARKFAIDMAGFAVSIPFLFRRPHATMGCKQGFLEDQFLLSLEVSIDELEPKAENCVQVFEDQLFQKE</sequence>
<evidence type="ECO:0000313" key="12">
    <source>
        <dbReference type="Proteomes" id="UP000694941"/>
    </source>
</evidence>
<dbReference type="Proteomes" id="UP000694941">
    <property type="component" value="Unplaced"/>
</dbReference>
<reference evidence="13" key="1">
    <citation type="submission" date="2025-08" db="UniProtKB">
        <authorList>
            <consortium name="RefSeq"/>
        </authorList>
    </citation>
    <scope>IDENTIFICATION</scope>
    <source>
        <tissue evidence="13">Muscle</tissue>
    </source>
</reference>
<keyword evidence="11" id="KW-0479">Metal-binding</keyword>
<dbReference type="Pfam" id="PF03360">
    <property type="entry name" value="Glyco_transf_43"/>
    <property type="match status" value="1"/>
</dbReference>
<dbReference type="SUPFAM" id="SSF53448">
    <property type="entry name" value="Nucleotide-diphospho-sugar transferases"/>
    <property type="match status" value="1"/>
</dbReference>
<evidence type="ECO:0000256" key="2">
    <source>
        <dbReference type="ARBA" id="ARBA00007706"/>
    </source>
</evidence>
<comment type="subcellular location">
    <subcellularLocation>
        <location evidence="11">Golgi apparatus membrane</location>
        <topology evidence="11">Single-pass type II membrane protein</topology>
    </subcellularLocation>
    <subcellularLocation>
        <location evidence="1">Membrane</location>
        <topology evidence="1">Single-pass type II membrane protein</topology>
    </subcellularLocation>
</comment>
<protein>
    <recommendedName>
        <fullName evidence="3 11">Galactosylgalactosylxylosylprotein 3-beta-glucuronosyltransferase</fullName>
        <ecNumber evidence="3 11">2.4.1.135</ecNumber>
    </recommendedName>
</protein>
<comment type="pathway">
    <text evidence="11">Protein modification; protein glycosylation.</text>
</comment>
<keyword evidence="7" id="KW-1133">Transmembrane helix</keyword>
<evidence type="ECO:0000256" key="8">
    <source>
        <dbReference type="ARBA" id="ARBA00023136"/>
    </source>
</evidence>
<keyword evidence="8" id="KW-0472">Membrane</keyword>
<dbReference type="Gene3D" id="3.90.550.10">
    <property type="entry name" value="Spore Coat Polysaccharide Biosynthesis Protein SpsA, Chain A"/>
    <property type="match status" value="1"/>
</dbReference>
<evidence type="ECO:0000256" key="1">
    <source>
        <dbReference type="ARBA" id="ARBA00004606"/>
    </source>
</evidence>
<dbReference type="GeneID" id="111088828"/>
<evidence type="ECO:0000256" key="4">
    <source>
        <dbReference type="ARBA" id="ARBA00022679"/>
    </source>
</evidence>
<dbReference type="RefSeq" id="XP_022255619.1">
    <property type="nucleotide sequence ID" value="XM_022399911.1"/>
</dbReference>
<dbReference type="InterPro" id="IPR005027">
    <property type="entry name" value="Glyco_trans_43"/>
</dbReference>